<protein>
    <submittedName>
        <fullName evidence="11">Sterigmatocystin biosynthesis P450 monooxygenase stcF-like protein 3</fullName>
    </submittedName>
</protein>
<feature type="binding site" description="axial binding residue" evidence="9">
    <location>
        <position position="461"/>
    </location>
    <ligand>
        <name>heme</name>
        <dbReference type="ChEBI" id="CHEBI:30413"/>
    </ligand>
    <ligandPart>
        <name>Fe</name>
        <dbReference type="ChEBI" id="CHEBI:18248"/>
    </ligandPart>
</feature>
<dbReference type="PANTHER" id="PTHR24305">
    <property type="entry name" value="CYTOCHROME P450"/>
    <property type="match status" value="1"/>
</dbReference>
<evidence type="ECO:0000313" key="11">
    <source>
        <dbReference type="EMBL" id="KAF6789047.1"/>
    </source>
</evidence>
<dbReference type="InterPro" id="IPR001128">
    <property type="entry name" value="Cyt_P450"/>
</dbReference>
<keyword evidence="5 9" id="KW-0479">Metal-binding</keyword>
<evidence type="ECO:0000256" key="4">
    <source>
        <dbReference type="ARBA" id="ARBA00022617"/>
    </source>
</evidence>
<comment type="caution">
    <text evidence="11">The sequence shown here is derived from an EMBL/GenBank/DDBJ whole genome shotgun (WGS) entry which is preliminary data.</text>
</comment>
<keyword evidence="7 9" id="KW-0408">Iron</keyword>
<feature type="transmembrane region" description="Helical" evidence="10">
    <location>
        <begin position="20"/>
        <end position="43"/>
    </location>
</feature>
<dbReference type="GO" id="GO:0016705">
    <property type="term" value="F:oxidoreductase activity, acting on paired donors, with incorporation or reduction of molecular oxygen"/>
    <property type="evidence" value="ECO:0007669"/>
    <property type="project" value="InterPro"/>
</dbReference>
<dbReference type="GO" id="GO:0020037">
    <property type="term" value="F:heme binding"/>
    <property type="evidence" value="ECO:0007669"/>
    <property type="project" value="InterPro"/>
</dbReference>
<dbReference type="InterPro" id="IPR002403">
    <property type="entry name" value="Cyt_P450_E_grp-IV"/>
</dbReference>
<keyword evidence="8 11" id="KW-0503">Monooxygenase</keyword>
<dbReference type="Gene3D" id="1.10.630.10">
    <property type="entry name" value="Cytochrome P450"/>
    <property type="match status" value="1"/>
</dbReference>
<keyword evidence="10" id="KW-0472">Membrane</keyword>
<sequence length="515" mass="57870">MGSFTGQLSHVLFSSPLWRWSPWALVGAAFLGFAFLTLLLGLYNYFLHPVANIRGPFLAAVSPLYLVRSVWSRRLNQDIQALHRKYGRVVRIAPNELSFSSERAMRDVHNPVVSDAFTKKGTSEDLILRLVFSSTNLLTVDDEESHKRLRSALQPAFTAKAIREQQEITQFHVQKTLDSLLAAAENPNQTISLTHELNKYVWGNVGHLSFGEPVSEEQLAHHERSKDIHAVVAPLLEYFQYLTSMPMVGTFVRLVVAGMRTMFGFSGNILGKAQLQRRIARQDGQKNFLVAILGSKESAGLSTDEIHSNMLLLLMGGYDSSAVTLSAAFYHLLTHPEHYKRLQTELRGAFSSTDEVASGNLLQLPVLNACLKETLRLVPPFNGHGSHRIAARDVVVDGVKVPAGTLLSTDMYTMQRDPECWAFPEEYRPERWLNEFNGAGTPFEKDVTSTWRPFALGHRGCIGREMAMHSLRMAIATIVHACDMKMVNTDFVWDRDAGNHYMWHDYDIKVTVSKA</sequence>
<dbReference type="GO" id="GO:0005506">
    <property type="term" value="F:iron ion binding"/>
    <property type="evidence" value="ECO:0007669"/>
    <property type="project" value="InterPro"/>
</dbReference>
<evidence type="ECO:0000256" key="7">
    <source>
        <dbReference type="ARBA" id="ARBA00023004"/>
    </source>
</evidence>
<dbReference type="Proteomes" id="UP000652219">
    <property type="component" value="Unassembled WGS sequence"/>
</dbReference>
<evidence type="ECO:0000256" key="1">
    <source>
        <dbReference type="ARBA" id="ARBA00001971"/>
    </source>
</evidence>
<evidence type="ECO:0000256" key="6">
    <source>
        <dbReference type="ARBA" id="ARBA00023002"/>
    </source>
</evidence>
<dbReference type="Pfam" id="PF00067">
    <property type="entry name" value="p450"/>
    <property type="match status" value="1"/>
</dbReference>
<name>A0A8H6IPF5_9PEZI</name>
<proteinExistence type="inferred from homology"/>
<dbReference type="InterPro" id="IPR050121">
    <property type="entry name" value="Cytochrome_P450_monoxygenase"/>
</dbReference>
<keyword evidence="6" id="KW-0560">Oxidoreductase</keyword>
<organism evidence="11 12">
    <name type="scientific">Colletotrichum sojae</name>
    <dbReference type="NCBI Taxonomy" id="2175907"/>
    <lineage>
        <taxon>Eukaryota</taxon>
        <taxon>Fungi</taxon>
        <taxon>Dikarya</taxon>
        <taxon>Ascomycota</taxon>
        <taxon>Pezizomycotina</taxon>
        <taxon>Sordariomycetes</taxon>
        <taxon>Hypocreomycetidae</taxon>
        <taxon>Glomerellales</taxon>
        <taxon>Glomerellaceae</taxon>
        <taxon>Colletotrichum</taxon>
        <taxon>Colletotrichum orchidearum species complex</taxon>
    </lineage>
</organism>
<keyword evidence="12" id="KW-1185">Reference proteome</keyword>
<accession>A0A8H6IPF5</accession>
<feature type="transmembrane region" description="Helical" evidence="10">
    <location>
        <begin position="55"/>
        <end position="71"/>
    </location>
</feature>
<evidence type="ECO:0000256" key="8">
    <source>
        <dbReference type="ARBA" id="ARBA00023033"/>
    </source>
</evidence>
<comment type="pathway">
    <text evidence="2">Secondary metabolite biosynthesis.</text>
</comment>
<dbReference type="EMBL" id="WIGN01000544">
    <property type="protein sequence ID" value="KAF6789047.1"/>
    <property type="molecule type" value="Genomic_DNA"/>
</dbReference>
<evidence type="ECO:0000256" key="5">
    <source>
        <dbReference type="ARBA" id="ARBA00022723"/>
    </source>
</evidence>
<dbReference type="SUPFAM" id="SSF48264">
    <property type="entry name" value="Cytochrome P450"/>
    <property type="match status" value="1"/>
</dbReference>
<dbReference type="PRINTS" id="PR00465">
    <property type="entry name" value="EP450IV"/>
</dbReference>
<keyword evidence="10" id="KW-0812">Transmembrane</keyword>
<evidence type="ECO:0000256" key="9">
    <source>
        <dbReference type="PIRSR" id="PIRSR602403-1"/>
    </source>
</evidence>
<keyword evidence="4 9" id="KW-0349">Heme</keyword>
<evidence type="ECO:0000313" key="12">
    <source>
        <dbReference type="Proteomes" id="UP000652219"/>
    </source>
</evidence>
<dbReference type="InterPro" id="IPR036396">
    <property type="entry name" value="Cyt_P450_sf"/>
</dbReference>
<dbReference type="PANTHER" id="PTHR24305:SF162">
    <property type="entry name" value="P450, PUTATIVE (EUROFUNG)-RELATED"/>
    <property type="match status" value="1"/>
</dbReference>
<keyword evidence="10" id="KW-1133">Transmembrane helix</keyword>
<evidence type="ECO:0000256" key="10">
    <source>
        <dbReference type="SAM" id="Phobius"/>
    </source>
</evidence>
<evidence type="ECO:0000256" key="3">
    <source>
        <dbReference type="ARBA" id="ARBA00010617"/>
    </source>
</evidence>
<dbReference type="PRINTS" id="PR00385">
    <property type="entry name" value="P450"/>
</dbReference>
<dbReference type="AlphaFoldDB" id="A0A8H6IPF5"/>
<gene>
    <name evidence="11" type="ORF">CSOJ01_14868</name>
</gene>
<comment type="cofactor">
    <cofactor evidence="1 9">
        <name>heme</name>
        <dbReference type="ChEBI" id="CHEBI:30413"/>
    </cofactor>
</comment>
<reference evidence="11 12" key="1">
    <citation type="journal article" date="2020" name="Phytopathology">
        <title>Genome Sequence Resources of Colletotrichum truncatum, C. plurivorum, C. musicola, and C. sojae: Four Species Pathogenic to Soybean (Glycine max).</title>
        <authorList>
            <person name="Rogerio F."/>
            <person name="Boufleur T.R."/>
            <person name="Ciampi-Guillardi M."/>
            <person name="Sukno S.A."/>
            <person name="Thon M.R."/>
            <person name="Massola Junior N.S."/>
            <person name="Baroncelli R."/>
        </authorList>
    </citation>
    <scope>NUCLEOTIDE SEQUENCE [LARGE SCALE GENOMIC DNA]</scope>
    <source>
        <strain evidence="11 12">LFN0009</strain>
    </source>
</reference>
<evidence type="ECO:0000256" key="2">
    <source>
        <dbReference type="ARBA" id="ARBA00005179"/>
    </source>
</evidence>
<comment type="similarity">
    <text evidence="3">Belongs to the cytochrome P450 family.</text>
</comment>
<dbReference type="GO" id="GO:0004497">
    <property type="term" value="F:monooxygenase activity"/>
    <property type="evidence" value="ECO:0007669"/>
    <property type="project" value="UniProtKB-KW"/>
</dbReference>